<protein>
    <submittedName>
        <fullName evidence="1">Uncharacterized protein</fullName>
    </submittedName>
</protein>
<dbReference type="EMBL" id="JASPKZ010000463">
    <property type="protein sequence ID" value="KAJ9599959.1"/>
    <property type="molecule type" value="Genomic_DNA"/>
</dbReference>
<reference evidence="1" key="1">
    <citation type="journal article" date="2023" name="IScience">
        <title>Live-bearing cockroach genome reveals convergent evolutionary mechanisms linked to viviparity in insects and beyond.</title>
        <authorList>
            <person name="Fouks B."/>
            <person name="Harrison M.C."/>
            <person name="Mikhailova A.A."/>
            <person name="Marchal E."/>
            <person name="English S."/>
            <person name="Carruthers M."/>
            <person name="Jennings E.C."/>
            <person name="Chiamaka E.L."/>
            <person name="Frigard R.A."/>
            <person name="Pippel M."/>
            <person name="Attardo G.M."/>
            <person name="Benoit J.B."/>
            <person name="Bornberg-Bauer E."/>
            <person name="Tobe S.S."/>
        </authorList>
    </citation>
    <scope>NUCLEOTIDE SEQUENCE</scope>
    <source>
        <strain evidence="1">Stay&amp;Tobe</strain>
    </source>
</reference>
<dbReference type="Proteomes" id="UP001233999">
    <property type="component" value="Unassembled WGS sequence"/>
</dbReference>
<comment type="caution">
    <text evidence="1">The sequence shown here is derived from an EMBL/GenBank/DDBJ whole genome shotgun (WGS) entry which is preliminary data.</text>
</comment>
<sequence>TEKTKTYDASWTLTGNNLERNVSGITDFNGVYKILDFQDDYYVDESNDDTDRIFFHYRLNMANKDGWDEELRDILKDLDVNTDEVLNDYTFNYF</sequence>
<reference evidence="1" key="2">
    <citation type="submission" date="2023-05" db="EMBL/GenBank/DDBJ databases">
        <authorList>
            <person name="Fouks B."/>
        </authorList>
    </citation>
    <scope>NUCLEOTIDE SEQUENCE</scope>
    <source>
        <strain evidence="1">Stay&amp;Tobe</strain>
        <tissue evidence="1">Testes</tissue>
    </source>
</reference>
<name>A0AAD8AJ23_DIPPU</name>
<evidence type="ECO:0000313" key="1">
    <source>
        <dbReference type="EMBL" id="KAJ9599959.1"/>
    </source>
</evidence>
<proteinExistence type="predicted"/>
<dbReference type="AlphaFoldDB" id="A0AAD8AJ23"/>
<gene>
    <name evidence="1" type="ORF">L9F63_009787</name>
</gene>
<accession>A0AAD8AJ23</accession>
<keyword evidence="2" id="KW-1185">Reference proteome</keyword>
<feature type="non-terminal residue" evidence="1">
    <location>
        <position position="94"/>
    </location>
</feature>
<evidence type="ECO:0000313" key="2">
    <source>
        <dbReference type="Proteomes" id="UP001233999"/>
    </source>
</evidence>
<organism evidence="1 2">
    <name type="scientific">Diploptera punctata</name>
    <name type="common">Pacific beetle cockroach</name>
    <dbReference type="NCBI Taxonomy" id="6984"/>
    <lineage>
        <taxon>Eukaryota</taxon>
        <taxon>Metazoa</taxon>
        <taxon>Ecdysozoa</taxon>
        <taxon>Arthropoda</taxon>
        <taxon>Hexapoda</taxon>
        <taxon>Insecta</taxon>
        <taxon>Pterygota</taxon>
        <taxon>Neoptera</taxon>
        <taxon>Polyneoptera</taxon>
        <taxon>Dictyoptera</taxon>
        <taxon>Blattodea</taxon>
        <taxon>Blaberoidea</taxon>
        <taxon>Blaberidae</taxon>
        <taxon>Diplopterinae</taxon>
        <taxon>Diploptera</taxon>
    </lineage>
</organism>